<dbReference type="PROSITE" id="PS50157">
    <property type="entry name" value="ZINC_FINGER_C2H2_2"/>
    <property type="match status" value="2"/>
</dbReference>
<evidence type="ECO:0000259" key="9">
    <source>
        <dbReference type="PROSITE" id="PS51915"/>
    </source>
</evidence>
<dbReference type="PROSITE" id="PS51915">
    <property type="entry name" value="ZAD"/>
    <property type="match status" value="1"/>
</dbReference>
<evidence type="ECO:0000256" key="3">
    <source>
        <dbReference type="ARBA" id="ARBA00022771"/>
    </source>
</evidence>
<evidence type="ECO:0000256" key="7">
    <source>
        <dbReference type="SAM" id="MobiDB-lite"/>
    </source>
</evidence>
<dbReference type="VEuPathDB" id="VectorBase:AFUN2_011937"/>
<feature type="binding site" evidence="6">
    <location>
        <position position="12"/>
    </location>
    <ligand>
        <name>Zn(2+)</name>
        <dbReference type="ChEBI" id="CHEBI:29105"/>
    </ligand>
</feature>
<dbReference type="Pfam" id="PF00096">
    <property type="entry name" value="zf-C2H2"/>
    <property type="match status" value="1"/>
</dbReference>
<evidence type="ECO:0000313" key="10">
    <source>
        <dbReference type="EnsemblMetazoa" id="AFUN016147-PA"/>
    </source>
</evidence>
<organism evidence="10">
    <name type="scientific">Anopheles funestus</name>
    <name type="common">African malaria mosquito</name>
    <dbReference type="NCBI Taxonomy" id="62324"/>
    <lineage>
        <taxon>Eukaryota</taxon>
        <taxon>Metazoa</taxon>
        <taxon>Ecdysozoa</taxon>
        <taxon>Arthropoda</taxon>
        <taxon>Hexapoda</taxon>
        <taxon>Insecta</taxon>
        <taxon>Pterygota</taxon>
        <taxon>Neoptera</taxon>
        <taxon>Endopterygota</taxon>
        <taxon>Diptera</taxon>
        <taxon>Nematocera</taxon>
        <taxon>Culicoidea</taxon>
        <taxon>Culicidae</taxon>
        <taxon>Anophelinae</taxon>
        <taxon>Anopheles</taxon>
    </lineage>
</organism>
<dbReference type="SUPFAM" id="SSF57667">
    <property type="entry name" value="beta-beta-alpha zinc fingers"/>
    <property type="match status" value="2"/>
</dbReference>
<keyword evidence="1 6" id="KW-0479">Metal-binding</keyword>
<dbReference type="AlphaFoldDB" id="A0A1I8JUM2"/>
<keyword evidence="3 5" id="KW-0863">Zinc-finger</keyword>
<evidence type="ECO:0008006" key="11">
    <source>
        <dbReference type="Google" id="ProtNLM"/>
    </source>
</evidence>
<feature type="domain" description="ZAD" evidence="9">
    <location>
        <begin position="10"/>
        <end position="85"/>
    </location>
</feature>
<keyword evidence="2" id="KW-0677">Repeat</keyword>
<evidence type="ECO:0000256" key="2">
    <source>
        <dbReference type="ARBA" id="ARBA00022737"/>
    </source>
</evidence>
<dbReference type="PANTHER" id="PTHR24379:SF121">
    <property type="entry name" value="C2H2-TYPE DOMAIN-CONTAINING PROTEIN"/>
    <property type="match status" value="1"/>
</dbReference>
<feature type="binding site" evidence="6">
    <location>
        <position position="58"/>
    </location>
    <ligand>
        <name>Zn(2+)</name>
        <dbReference type="ChEBI" id="CHEBI:29105"/>
    </ligand>
</feature>
<dbReference type="InterPro" id="IPR012934">
    <property type="entry name" value="Znf_AD"/>
</dbReference>
<dbReference type="SUPFAM" id="SSF57716">
    <property type="entry name" value="Glucocorticoid receptor-like (DNA-binding domain)"/>
    <property type="match status" value="1"/>
</dbReference>
<feature type="binding site" evidence="6">
    <location>
        <position position="61"/>
    </location>
    <ligand>
        <name>Zn(2+)</name>
        <dbReference type="ChEBI" id="CHEBI:29105"/>
    </ligand>
</feature>
<dbReference type="GO" id="GO:0008270">
    <property type="term" value="F:zinc ion binding"/>
    <property type="evidence" value="ECO:0007669"/>
    <property type="project" value="UniProtKB-UniRule"/>
</dbReference>
<dbReference type="InterPro" id="IPR036236">
    <property type="entry name" value="Znf_C2H2_sf"/>
</dbReference>
<feature type="region of interest" description="Disordered" evidence="7">
    <location>
        <begin position="356"/>
        <end position="384"/>
    </location>
</feature>
<sequence>MAIATPETFQVCRFCSCQDEALLIPLEDILDFGLAFQDVSIVTGIEINEENIASYAMCLECTTKLKSSVTFRNACISNDFLFRKLCPQPTTSIQESCAQKPEAFDLARASVKESGAKTPDVFDLAGASVEESGAKTRDVFDLAGASVEESGAQTPNAVELDNSCDESQHFDLSVFGTIFVESLYGFNQSNIEEDEFSYSANLIKPGEILFSEDEDSNQSIDWDRFSLNPRPPPSVAYIRVPGKRKFHLCDKCGLMVGHIPSHMDIHQEELKHSCPYCPVKVKKKSSMSSHIKTVHLKTVMKTCEICGKGFIHHKTYRYHMLNHQDAGKTFECVDCSKTFTNSIYLRDHFNRIHNTGKQVKKKDTGERIRRKRSRSGVVVQTVKD</sequence>
<feature type="binding site" evidence="6">
    <location>
        <position position="15"/>
    </location>
    <ligand>
        <name>Zn(2+)</name>
        <dbReference type="ChEBI" id="CHEBI:29105"/>
    </ligand>
</feature>
<reference evidence="10" key="1">
    <citation type="submission" date="2020-05" db="UniProtKB">
        <authorList>
            <consortium name="EnsemblMetazoa"/>
        </authorList>
    </citation>
    <scope>IDENTIFICATION</scope>
    <source>
        <strain evidence="10">FUMOZ</strain>
    </source>
</reference>
<dbReference type="SMART" id="SM00868">
    <property type="entry name" value="zf-AD"/>
    <property type="match status" value="1"/>
</dbReference>
<name>A0A1I8JUM2_ANOFN</name>
<dbReference type="SMART" id="SM00355">
    <property type="entry name" value="ZnF_C2H2"/>
    <property type="match status" value="4"/>
</dbReference>
<evidence type="ECO:0000259" key="8">
    <source>
        <dbReference type="PROSITE" id="PS50157"/>
    </source>
</evidence>
<evidence type="ECO:0000256" key="5">
    <source>
        <dbReference type="PROSITE-ProRule" id="PRU00042"/>
    </source>
</evidence>
<proteinExistence type="predicted"/>
<feature type="domain" description="C2H2-type" evidence="8">
    <location>
        <begin position="330"/>
        <end position="358"/>
    </location>
</feature>
<protein>
    <recommendedName>
        <fullName evidence="11">C2H2-type domain-containing protein</fullName>
    </recommendedName>
</protein>
<dbReference type="STRING" id="62324.A0A1I8JUM2"/>
<evidence type="ECO:0000256" key="1">
    <source>
        <dbReference type="ARBA" id="ARBA00022723"/>
    </source>
</evidence>
<evidence type="ECO:0000256" key="4">
    <source>
        <dbReference type="ARBA" id="ARBA00022833"/>
    </source>
</evidence>
<feature type="domain" description="C2H2-type" evidence="8">
    <location>
        <begin position="301"/>
        <end position="328"/>
    </location>
</feature>
<evidence type="ECO:0000256" key="6">
    <source>
        <dbReference type="PROSITE-ProRule" id="PRU01263"/>
    </source>
</evidence>
<dbReference type="VEuPathDB" id="VectorBase:AFUN016147"/>
<dbReference type="PANTHER" id="PTHR24379">
    <property type="entry name" value="KRAB AND ZINC FINGER DOMAIN-CONTAINING"/>
    <property type="match status" value="1"/>
</dbReference>
<keyword evidence="4 6" id="KW-0862">Zinc</keyword>
<accession>A0A1I8JUM2</accession>
<dbReference type="Gene3D" id="3.30.160.60">
    <property type="entry name" value="Classic Zinc Finger"/>
    <property type="match status" value="2"/>
</dbReference>
<dbReference type="InterPro" id="IPR013087">
    <property type="entry name" value="Znf_C2H2_type"/>
</dbReference>
<dbReference type="GO" id="GO:0005634">
    <property type="term" value="C:nucleus"/>
    <property type="evidence" value="ECO:0007669"/>
    <property type="project" value="InterPro"/>
</dbReference>
<dbReference type="PROSITE" id="PS00028">
    <property type="entry name" value="ZINC_FINGER_C2H2_1"/>
    <property type="match status" value="3"/>
</dbReference>
<dbReference type="EnsemblMetazoa" id="AFUN016147-RA">
    <property type="protein sequence ID" value="AFUN016147-PA"/>
    <property type="gene ID" value="AFUN016147"/>
</dbReference>